<dbReference type="OMA" id="IAFRAWD"/>
<comment type="caution">
    <text evidence="2">The sequence shown here is derived from an EMBL/GenBank/DDBJ whole genome shotgun (WGS) entry which is preliminary data.</text>
</comment>
<dbReference type="Pfam" id="PF14856">
    <property type="entry name" value="Hce2"/>
    <property type="match status" value="1"/>
</dbReference>
<dbReference type="InterPro" id="IPR029226">
    <property type="entry name" value="Ecp2-like"/>
</dbReference>
<dbReference type="EMBL" id="MSZS01000011">
    <property type="protein sequence ID" value="PKX88871.1"/>
    <property type="molecule type" value="Genomic_DNA"/>
</dbReference>
<feature type="domain" description="Ecp2 effector protein-like" evidence="1">
    <location>
        <begin position="65"/>
        <end position="161"/>
    </location>
</feature>
<dbReference type="VEuPathDB" id="FungiDB:P174DRAFT_435592"/>
<reference evidence="3" key="1">
    <citation type="journal article" date="2018" name="Proc. Natl. Acad. Sci. U.S.A.">
        <title>Linking secondary metabolites to gene clusters through genome sequencing of six diverse Aspergillus species.</title>
        <authorList>
            <person name="Kaerboelling I."/>
            <person name="Vesth T.C."/>
            <person name="Frisvad J.C."/>
            <person name="Nybo J.L."/>
            <person name="Theobald S."/>
            <person name="Kuo A."/>
            <person name="Bowyer P."/>
            <person name="Matsuda Y."/>
            <person name="Mondo S."/>
            <person name="Lyhne E.K."/>
            <person name="Kogle M.E."/>
            <person name="Clum A."/>
            <person name="Lipzen A."/>
            <person name="Salamov A."/>
            <person name="Ngan C.Y."/>
            <person name="Daum C."/>
            <person name="Chiniquy J."/>
            <person name="Barry K."/>
            <person name="LaButti K."/>
            <person name="Haridas S."/>
            <person name="Simmons B.A."/>
            <person name="Magnuson J.K."/>
            <person name="Mortensen U.H."/>
            <person name="Larsen T.O."/>
            <person name="Grigoriev I.V."/>
            <person name="Baker S.E."/>
            <person name="Andersen M.R."/>
        </authorList>
    </citation>
    <scope>NUCLEOTIDE SEQUENCE [LARGE SCALE GENOMIC DNA]</scope>
    <source>
        <strain evidence="3">IBT 16806</strain>
    </source>
</reference>
<evidence type="ECO:0000313" key="3">
    <source>
        <dbReference type="Proteomes" id="UP000234474"/>
    </source>
</evidence>
<keyword evidence="3" id="KW-1185">Reference proteome</keyword>
<organism evidence="2 3">
    <name type="scientific">Aspergillus novofumigatus (strain IBT 16806)</name>
    <dbReference type="NCBI Taxonomy" id="1392255"/>
    <lineage>
        <taxon>Eukaryota</taxon>
        <taxon>Fungi</taxon>
        <taxon>Dikarya</taxon>
        <taxon>Ascomycota</taxon>
        <taxon>Pezizomycotina</taxon>
        <taxon>Eurotiomycetes</taxon>
        <taxon>Eurotiomycetidae</taxon>
        <taxon>Eurotiales</taxon>
        <taxon>Aspergillaceae</taxon>
        <taxon>Aspergillus</taxon>
        <taxon>Aspergillus subgen. Fumigati</taxon>
    </lineage>
</organism>
<evidence type="ECO:0000259" key="1">
    <source>
        <dbReference type="Pfam" id="PF14856"/>
    </source>
</evidence>
<evidence type="ECO:0000313" key="2">
    <source>
        <dbReference type="EMBL" id="PKX88871.1"/>
    </source>
</evidence>
<dbReference type="Proteomes" id="UP000234474">
    <property type="component" value="Unassembled WGS sequence"/>
</dbReference>
<protein>
    <recommendedName>
        <fullName evidence="1">Ecp2 effector protein-like domain-containing protein</fullName>
    </recommendedName>
</protein>
<gene>
    <name evidence="2" type="ORF">P174DRAFT_435592</name>
</gene>
<dbReference type="RefSeq" id="XP_024677466.1">
    <property type="nucleotide sequence ID" value="XM_024825945.1"/>
</dbReference>
<proteinExistence type="predicted"/>
<sequence>MRQESDFYQPEEDLFIGDFSMSAPRLHPRACLQRRLFAFKAWDQPSRLYTNVPNYPCIPPQAPTHCGDLMFVNQTSNASLSLSDCMQTMKSIQKTDGDWEVKNTISNEHQLVQFSSCAFWVQGQGKNSNINFNISAQDIINIVLISFSWSGKVGAKGVMSCDRTVKGQQVECGLY</sequence>
<accession>A0A2I1BUA6</accession>
<dbReference type="AlphaFoldDB" id="A0A2I1BUA6"/>
<dbReference type="GeneID" id="36533270"/>
<name>A0A2I1BUA6_ASPN1</name>
<dbReference type="OrthoDB" id="73875at2759"/>
<dbReference type="STRING" id="1392255.A0A2I1BUA6"/>